<keyword evidence="1" id="KW-0812">Transmembrane</keyword>
<sequence>MKSYSHQSSCRILFGNRIIPGRLIQLMPLIAKRIRIAQAVVLLGTAVPIWLTMGAIAPEIVRAYTARVDLFIDRLPEENYETLLQRAEAAARAAAQRSFDQDILVTDVFIFVSVQNNGAIAPVLELAVTRPQWRQRPDPRRWAKYFKTARSLLYFGDNFTTPAPATNNQAGK</sequence>
<keyword evidence="3" id="KW-1185">Reference proteome</keyword>
<comment type="caution">
    <text evidence="2">The sequence shown here is derived from an EMBL/GenBank/DDBJ whole genome shotgun (WGS) entry which is preliminary data.</text>
</comment>
<reference evidence="2 3" key="1">
    <citation type="submission" date="2011-09" db="EMBL/GenBank/DDBJ databases">
        <title>The draft genome of Fischerella sp. JSC-11.</title>
        <authorList>
            <consortium name="US DOE Joint Genome Institute (JGI-PGF)"/>
            <person name="Lucas S."/>
            <person name="Han J."/>
            <person name="Lapidus A."/>
            <person name="Cheng J.-F."/>
            <person name="Goodwin L."/>
            <person name="Pitluck S."/>
            <person name="Peters L."/>
            <person name="Land M.L."/>
            <person name="Hauser L."/>
            <person name="Sarkisova S."/>
            <person name="Bryant D.A."/>
            <person name="Brown I."/>
            <person name="Woyke T.J."/>
        </authorList>
    </citation>
    <scope>NUCLEOTIDE SEQUENCE [LARGE SCALE GENOMIC DNA]</scope>
    <source>
        <strain evidence="2 3">JSC-11</strain>
    </source>
</reference>
<evidence type="ECO:0000256" key="1">
    <source>
        <dbReference type="SAM" id="Phobius"/>
    </source>
</evidence>
<name>G6FVW8_9CYAN</name>
<dbReference type="Proteomes" id="UP000004344">
    <property type="component" value="Unassembled WGS sequence"/>
</dbReference>
<protein>
    <submittedName>
        <fullName evidence="2">Uncharacterized protein</fullName>
    </submittedName>
</protein>
<evidence type="ECO:0000313" key="3">
    <source>
        <dbReference type="Proteomes" id="UP000004344"/>
    </source>
</evidence>
<keyword evidence="1" id="KW-0472">Membrane</keyword>
<feature type="transmembrane region" description="Helical" evidence="1">
    <location>
        <begin position="36"/>
        <end position="57"/>
    </location>
</feature>
<keyword evidence="1" id="KW-1133">Transmembrane helix</keyword>
<gene>
    <name evidence="2" type="ORF">FJSC11DRAFT_3059</name>
</gene>
<dbReference type="EMBL" id="AGIZ01000009">
    <property type="protein sequence ID" value="EHC11607.1"/>
    <property type="molecule type" value="Genomic_DNA"/>
</dbReference>
<organism evidence="2 3">
    <name type="scientific">Fischerella thermalis JSC-11</name>
    <dbReference type="NCBI Taxonomy" id="741277"/>
    <lineage>
        <taxon>Bacteria</taxon>
        <taxon>Bacillati</taxon>
        <taxon>Cyanobacteriota</taxon>
        <taxon>Cyanophyceae</taxon>
        <taxon>Nostocales</taxon>
        <taxon>Hapalosiphonaceae</taxon>
        <taxon>Fischerella</taxon>
    </lineage>
</organism>
<evidence type="ECO:0000313" key="2">
    <source>
        <dbReference type="EMBL" id="EHC11607.1"/>
    </source>
</evidence>
<dbReference type="AlphaFoldDB" id="G6FVW8"/>
<accession>G6FVW8</accession>
<proteinExistence type="predicted"/>